<organism evidence="1 2">
    <name type="scientific">Campylobacter concisus</name>
    <dbReference type="NCBI Taxonomy" id="199"/>
    <lineage>
        <taxon>Bacteria</taxon>
        <taxon>Pseudomonadati</taxon>
        <taxon>Campylobacterota</taxon>
        <taxon>Epsilonproteobacteria</taxon>
        <taxon>Campylobacterales</taxon>
        <taxon>Campylobacteraceae</taxon>
        <taxon>Campylobacter</taxon>
    </lineage>
</organism>
<gene>
    <name evidence="1" type="ORF">CVT06_00985</name>
</gene>
<dbReference type="Gene3D" id="2.160.20.80">
    <property type="entry name" value="E3 ubiquitin-protein ligase SopA"/>
    <property type="match status" value="1"/>
</dbReference>
<evidence type="ECO:0000313" key="1">
    <source>
        <dbReference type="EMBL" id="QPH83749.1"/>
    </source>
</evidence>
<dbReference type="RefSeq" id="WP_103559950.1">
    <property type="nucleotide sequence ID" value="NZ_CABPUP010000004.1"/>
</dbReference>
<dbReference type="Pfam" id="PF00805">
    <property type="entry name" value="Pentapeptide"/>
    <property type="match status" value="1"/>
</dbReference>
<dbReference type="SUPFAM" id="SSF141571">
    <property type="entry name" value="Pentapeptide repeat-like"/>
    <property type="match status" value="1"/>
</dbReference>
<name>A0A7S9NDH3_9BACT</name>
<proteinExistence type="predicted"/>
<evidence type="ECO:0000313" key="2">
    <source>
        <dbReference type="Proteomes" id="UP000594630"/>
    </source>
</evidence>
<dbReference type="AlphaFoldDB" id="A0A7S9NDH3"/>
<protein>
    <submittedName>
        <fullName evidence="1">Pentapeptide repeat-containing protein</fullName>
    </submittedName>
</protein>
<reference evidence="1 2" key="1">
    <citation type="journal article" date="2018" name="Emerg. Microbes Infect.">
        <title>Genomic analysis of oral Campylobacter concisus strains identified a potential bacterial molecular marker associated with active Crohn's disease.</title>
        <authorList>
            <person name="Liu F."/>
            <person name="Ma R."/>
            <person name="Tay C.Y.A."/>
            <person name="Octavia S."/>
            <person name="Lan R."/>
            <person name="Chung H.K.L."/>
            <person name="Riordan S.M."/>
            <person name="Grimm M.C."/>
            <person name="Leong R.W."/>
            <person name="Tanaka M.M."/>
            <person name="Connor S."/>
            <person name="Zhang L."/>
        </authorList>
    </citation>
    <scope>NUCLEOTIDE SEQUENCE [LARGE SCALE GENOMIC DNA]</scope>
    <source>
        <strain evidence="1 2">P10CDO-S2</strain>
    </source>
</reference>
<sequence length="231" mass="26313">MPVNDKNKKAFSYSCVDRSGRKFIYKNFNKSCSYKTNFSGTIFDGTSFIGTKFKFCSFYEAQIRSCLLNGTLFRKCNLTNALFEDSIISSSVFKECKIKNCKFYNCKIVCTSGLSKIISKRNLKNTEILTAFPSSNNYSKELLKAFDKLRNNRFIKNSSVLFQKRDAINTLSVDILVSEFGENFLVNNLSSLNHISCDFHTLSYIKKILYKKQKNDTINELGSIATQGSIS</sequence>
<dbReference type="InterPro" id="IPR001646">
    <property type="entry name" value="5peptide_repeat"/>
</dbReference>
<accession>A0A7S9NDH3</accession>
<dbReference type="Proteomes" id="UP000594630">
    <property type="component" value="Chromosome"/>
</dbReference>
<dbReference type="EMBL" id="CP049274">
    <property type="protein sequence ID" value="QPH83749.1"/>
    <property type="molecule type" value="Genomic_DNA"/>
</dbReference>